<gene>
    <name evidence="5" type="ORF">SAMN05877831_11330</name>
</gene>
<feature type="binding site" evidence="1">
    <location>
        <position position="79"/>
    </location>
    <ligand>
        <name>ATP</name>
        <dbReference type="ChEBI" id="CHEBI:30616"/>
    </ligand>
</feature>
<dbReference type="PANTHER" id="PTHR13504:SF38">
    <property type="entry name" value="FIDO DOMAIN-CONTAINING PROTEIN"/>
    <property type="match status" value="1"/>
</dbReference>
<organism evidence="5 6">
    <name type="scientific">Rhodobacter maris</name>
    <dbReference type="NCBI Taxonomy" id="446682"/>
    <lineage>
        <taxon>Bacteria</taxon>
        <taxon>Pseudomonadati</taxon>
        <taxon>Pseudomonadota</taxon>
        <taxon>Alphaproteobacteria</taxon>
        <taxon>Rhodobacterales</taxon>
        <taxon>Rhodobacter group</taxon>
        <taxon>Rhodobacter</taxon>
    </lineage>
</organism>
<dbReference type="InterPro" id="IPR003812">
    <property type="entry name" value="Fido"/>
</dbReference>
<dbReference type="Pfam" id="PF13784">
    <property type="entry name" value="Fic_N"/>
    <property type="match status" value="1"/>
</dbReference>
<dbReference type="InterPro" id="IPR025758">
    <property type="entry name" value="Fic/DOC_N"/>
</dbReference>
<proteinExistence type="predicted"/>
<keyword evidence="1" id="KW-0067">ATP-binding</keyword>
<dbReference type="Gene3D" id="1.10.3290.10">
    <property type="entry name" value="Fido-like domain"/>
    <property type="match status" value="1"/>
</dbReference>
<protein>
    <submittedName>
        <fullName evidence="5">Fic family protein</fullName>
    </submittedName>
</protein>
<dbReference type="SUPFAM" id="SSF140931">
    <property type="entry name" value="Fic-like"/>
    <property type="match status" value="1"/>
</dbReference>
<feature type="active site" evidence="2">
    <location>
        <position position="210"/>
    </location>
</feature>
<feature type="domain" description="Fido" evidence="4">
    <location>
        <begin position="125"/>
        <end position="274"/>
    </location>
</feature>
<feature type="binding site" evidence="1">
    <location>
        <position position="210"/>
    </location>
    <ligand>
        <name>ATP</name>
        <dbReference type="ChEBI" id="CHEBI:30616"/>
    </ligand>
</feature>
<dbReference type="InterPro" id="IPR040198">
    <property type="entry name" value="Fido_containing"/>
</dbReference>
<name>A0A285T6L8_9RHOB</name>
<dbReference type="InterPro" id="IPR036597">
    <property type="entry name" value="Fido-like_dom_sf"/>
</dbReference>
<feature type="binding site" evidence="1">
    <location>
        <position position="252"/>
    </location>
    <ligand>
        <name>ATP</name>
        <dbReference type="ChEBI" id="CHEBI:30616"/>
    </ligand>
</feature>
<keyword evidence="1" id="KW-0547">Nucleotide-binding</keyword>
<sequence length="380" mass="43630">MDLQDFRAGAYEDRYEYRAFRPEPICHEWVIADPELSDLLGRADRALGELNAFGQLVPDIDFFIRMYVAKEATQSSRIEGTQTNIEDAFKDAADLTPEERDDWSEVQNYIRAINTAIESLKTLPLSSRLLRQTHAILLDGVRGEHKQPGEFRTSQNWIGPSLRNAVFVPPHHEHVPGLMSDLERFLHAQDIFVHPLIRIAIAHYQFETIHPFLDGNGRLGRLMISLYLASEGLMRQPALYLSDYFERNKTAYVDAMMAVRQGDHMREWLVFFLHGVEETARASAAVFRSVLDLKQRIESTVLPRLSSRKQDNAQALMRHLYARPVVDVKWVAQTIGIATNTSATLIADLVSFGVLTEITGQRRNRLFVFQDYIELFRQSR</sequence>
<reference evidence="6" key="1">
    <citation type="submission" date="2017-08" db="EMBL/GenBank/DDBJ databases">
        <authorList>
            <person name="Varghese N."/>
            <person name="Submissions S."/>
        </authorList>
    </citation>
    <scope>NUCLEOTIDE SEQUENCE [LARGE SCALE GENOMIC DNA]</scope>
    <source>
        <strain evidence="6">JA276</strain>
    </source>
</reference>
<dbReference type="PROSITE" id="PS51459">
    <property type="entry name" value="FIDO"/>
    <property type="match status" value="1"/>
</dbReference>
<evidence type="ECO:0000313" key="6">
    <source>
        <dbReference type="Proteomes" id="UP000219111"/>
    </source>
</evidence>
<dbReference type="Proteomes" id="UP000219111">
    <property type="component" value="Unassembled WGS sequence"/>
</dbReference>
<feature type="binding site" evidence="1">
    <location>
        <begin position="215"/>
        <end position="221"/>
    </location>
    <ligand>
        <name>ATP</name>
        <dbReference type="ChEBI" id="CHEBI:30616"/>
    </ligand>
</feature>
<dbReference type="PANTHER" id="PTHR13504">
    <property type="entry name" value="FIDO DOMAIN-CONTAINING PROTEIN DDB_G0283145"/>
    <property type="match status" value="1"/>
</dbReference>
<dbReference type="GO" id="GO:0005524">
    <property type="term" value="F:ATP binding"/>
    <property type="evidence" value="ECO:0007669"/>
    <property type="project" value="UniProtKB-KW"/>
</dbReference>
<evidence type="ECO:0000256" key="1">
    <source>
        <dbReference type="PIRSR" id="PIRSR038925-1"/>
    </source>
</evidence>
<accession>A0A285T6L8</accession>
<feature type="binding site" evidence="3">
    <location>
        <begin position="214"/>
        <end position="221"/>
    </location>
    <ligand>
        <name>ATP</name>
        <dbReference type="ChEBI" id="CHEBI:30616"/>
    </ligand>
</feature>
<dbReference type="OrthoDB" id="9813719at2"/>
<dbReference type="AlphaFoldDB" id="A0A285T6L8"/>
<evidence type="ECO:0000259" key="4">
    <source>
        <dbReference type="PROSITE" id="PS51459"/>
    </source>
</evidence>
<dbReference type="InterPro" id="IPR026287">
    <property type="entry name" value="SoFic-like"/>
</dbReference>
<dbReference type="PIRSF" id="PIRSF038925">
    <property type="entry name" value="AMP-prot_trans"/>
    <property type="match status" value="1"/>
</dbReference>
<evidence type="ECO:0000256" key="2">
    <source>
        <dbReference type="PIRSR" id="PIRSR640198-1"/>
    </source>
</evidence>
<evidence type="ECO:0000313" key="5">
    <source>
        <dbReference type="EMBL" id="SOC15146.1"/>
    </source>
</evidence>
<dbReference type="EMBL" id="OBMT01000013">
    <property type="protein sequence ID" value="SOC15146.1"/>
    <property type="molecule type" value="Genomic_DNA"/>
</dbReference>
<evidence type="ECO:0000256" key="3">
    <source>
        <dbReference type="PIRSR" id="PIRSR640198-2"/>
    </source>
</evidence>
<dbReference type="Pfam" id="PF02661">
    <property type="entry name" value="Fic"/>
    <property type="match status" value="1"/>
</dbReference>
<keyword evidence="6" id="KW-1185">Reference proteome</keyword>